<accession>A0A4Y3N9X6</accession>
<proteinExistence type="predicted"/>
<keyword evidence="3" id="KW-1185">Reference proteome</keyword>
<feature type="region of interest" description="Disordered" evidence="1">
    <location>
        <begin position="1"/>
        <end position="30"/>
    </location>
</feature>
<comment type="caution">
    <text evidence="2">The sequence shown here is derived from an EMBL/GenBank/DDBJ whole genome shotgun (WGS) entry which is preliminary data.</text>
</comment>
<sequence>MKGRPAGFTGKGCHNPGYAKPQLPLGSGRGESAEKHIVVTLGLPGYGTNQEMIESGNPFGAFTQEASHPITLAPGVASHLPWLP</sequence>
<dbReference type="EMBL" id="BJMD01000007">
    <property type="protein sequence ID" value="GEB18684.1"/>
    <property type="molecule type" value="Genomic_DNA"/>
</dbReference>
<reference evidence="2 3" key="1">
    <citation type="submission" date="2019-06" db="EMBL/GenBank/DDBJ databases">
        <title>Whole genome shotgun sequence of Paenarthrobacter aurescens NBRC 12136.</title>
        <authorList>
            <person name="Hosoyama A."/>
            <person name="Uohara A."/>
            <person name="Ohji S."/>
            <person name="Ichikawa N."/>
        </authorList>
    </citation>
    <scope>NUCLEOTIDE SEQUENCE [LARGE SCALE GENOMIC DNA]</scope>
    <source>
        <strain evidence="2 3">NBRC 12136</strain>
    </source>
</reference>
<dbReference type="Proteomes" id="UP000317715">
    <property type="component" value="Unassembled WGS sequence"/>
</dbReference>
<evidence type="ECO:0000256" key="1">
    <source>
        <dbReference type="SAM" id="MobiDB-lite"/>
    </source>
</evidence>
<protein>
    <submittedName>
        <fullName evidence="2">Uncharacterized protein</fullName>
    </submittedName>
</protein>
<evidence type="ECO:0000313" key="3">
    <source>
        <dbReference type="Proteomes" id="UP000317715"/>
    </source>
</evidence>
<organism evidence="2 3">
    <name type="scientific">Paenarthrobacter aurescens</name>
    <name type="common">Arthrobacter aurescens</name>
    <dbReference type="NCBI Taxonomy" id="43663"/>
    <lineage>
        <taxon>Bacteria</taxon>
        <taxon>Bacillati</taxon>
        <taxon>Actinomycetota</taxon>
        <taxon>Actinomycetes</taxon>
        <taxon>Micrococcales</taxon>
        <taxon>Micrococcaceae</taxon>
        <taxon>Paenarthrobacter</taxon>
    </lineage>
</organism>
<name>A0A4Y3N9X6_PAEAU</name>
<dbReference type="AlphaFoldDB" id="A0A4Y3N9X6"/>
<gene>
    <name evidence="2" type="ORF">AAU01_14390</name>
</gene>
<evidence type="ECO:0000313" key="2">
    <source>
        <dbReference type="EMBL" id="GEB18684.1"/>
    </source>
</evidence>